<dbReference type="Gene3D" id="2.60.120.260">
    <property type="entry name" value="Galactose-binding domain-like"/>
    <property type="match status" value="2"/>
</dbReference>
<name>A0A8H5M1W9_9AGAR</name>
<dbReference type="SUPFAM" id="SSF51011">
    <property type="entry name" value="Glycosyl hydrolase domain"/>
    <property type="match status" value="1"/>
</dbReference>
<accession>A0A8H5M1W9</accession>
<evidence type="ECO:0000256" key="1">
    <source>
        <dbReference type="ARBA" id="ARBA00001412"/>
    </source>
</evidence>
<dbReference type="Gene3D" id="2.102.20.10">
    <property type="entry name" value="Beta-galactosidase, domain 2"/>
    <property type="match status" value="1"/>
</dbReference>
<dbReference type="Gene3D" id="2.60.390.10">
    <property type="entry name" value="Beta-galactosidase, domain 3"/>
    <property type="match status" value="1"/>
</dbReference>
<dbReference type="Pfam" id="PF13363">
    <property type="entry name" value="BetaGal_dom3"/>
    <property type="match status" value="1"/>
</dbReference>
<keyword evidence="11" id="KW-1185">Reference proteome</keyword>
<evidence type="ECO:0000313" key="11">
    <source>
        <dbReference type="Proteomes" id="UP000565441"/>
    </source>
</evidence>
<sequence length="1012" mass="109968">MAVSTLIVPFHINAPFVRSSDEDIVEDAKRGTQLDLSDQVRFDNYSLILRGQRVFIHSGEFHTFRLPVPSLWPDILQKVKAAGLNAVSVYTHMGLINPSRGVVDFGGFRALQPLYDAAKEAGVWVVLRPVAGTLRTNDTDWKGAWQAYIEGIIKVTAPNQITAGGPVIAIQIDNEYTQNPISHAEYFADLKNAYKDDNSGIVIPLTYNDPGQGRNFINGTGAVDLYGLDSYPQGFDCSNPTVWRPVTTNYHTYHAEVNPSQPWYIPEFQGGSFDAWGPTAPGYAPCRVLTGPNFQSVFNLQLWASNAKLINYYMLYGGTSWGGIPFPGVYTSYDYGASITESRELTTKYDELKRQGLFLRSSPEFYKTDWVADSSTGLAISTSPAAFVTFLRNPDTKAGFYVVRQANSTSTSTTTFQLSVITSAGDLQIPVVSSPITLSGRQSKVIVTDYAFGQSSRALYSTAQVLYAGTIDGRDVLFLHGDSSQEHEATLRLTGTPNKVKQSSLVTFSHTKAGILAGNTIVAFLAGIEGLITIWDSDTQLVLFADSVTAATFWAPAIADKASSDPLRNFWGLGTNESVLVGGPYLVRSASISGTALALTGDLKADARLTIIAPRNIRSITWNGERVSGDFSAASPRQSRSVVTAIGGFEAQLRTSRNANGISVPKLRGWKFRDSLPEVGRSFDDADWVVANKTSTNLPLKPHYGDGRILYGCDYGFCENVVLWRGHFTATGAEKSVNLSINGGEAFAASIWLNDVFLNTSFGNSTNNRHIVAETDDKFIFPEGAVIPGEDNVITVVQDNMGLDESSSWGKSANPDRVKSPRGIRGFELDTGGNFTTWKVQGKVGGYLNYPDKVRGVLNEGGLFGERRGWHLPAFDTSKWASRALVQGLPDSAAGVGFFVTTFKLDIPQGFDVPMSFTFQEPFGQPYRALLFVNGWMMGKRVGNLGPQAKFPVHEGILDYHGVNTVAIALWAMTPGVPITPGLQLTIDGVYDGGVGGVVTDNPSWSSSGREQ</sequence>
<gene>
    <name evidence="10" type="ORF">D9615_006749</name>
</gene>
<dbReference type="Gene3D" id="3.20.20.80">
    <property type="entry name" value="Glycosidases"/>
    <property type="match status" value="1"/>
</dbReference>
<comment type="caution">
    <text evidence="10">The sequence shown here is derived from an EMBL/GenBank/DDBJ whole genome shotgun (WGS) entry which is preliminary data.</text>
</comment>
<dbReference type="SMART" id="SM01029">
    <property type="entry name" value="BetaGal_dom2"/>
    <property type="match status" value="1"/>
</dbReference>
<dbReference type="AlphaFoldDB" id="A0A8H5M1W9"/>
<dbReference type="Pfam" id="PF13364">
    <property type="entry name" value="BetaGal_ABD2"/>
    <property type="match status" value="2"/>
</dbReference>
<keyword evidence="5" id="KW-0378">Hydrolase</keyword>
<dbReference type="Proteomes" id="UP000565441">
    <property type="component" value="Unassembled WGS sequence"/>
</dbReference>
<dbReference type="InterPro" id="IPR025972">
    <property type="entry name" value="BetaGal_dom3"/>
</dbReference>
<dbReference type="PANTHER" id="PTHR23421">
    <property type="entry name" value="BETA-GALACTOSIDASE RELATED"/>
    <property type="match status" value="1"/>
</dbReference>
<evidence type="ECO:0000256" key="6">
    <source>
        <dbReference type="ARBA" id="ARBA00023180"/>
    </source>
</evidence>
<dbReference type="InterPro" id="IPR018954">
    <property type="entry name" value="Betagal_dom2"/>
</dbReference>
<dbReference type="InterPro" id="IPR008979">
    <property type="entry name" value="Galactose-bd-like_sf"/>
</dbReference>
<dbReference type="SUPFAM" id="SSF49785">
    <property type="entry name" value="Galactose-binding domain-like"/>
    <property type="match status" value="2"/>
</dbReference>
<keyword evidence="4" id="KW-0732">Signal</keyword>
<evidence type="ECO:0000256" key="7">
    <source>
        <dbReference type="ARBA" id="ARBA00023295"/>
    </source>
</evidence>
<evidence type="ECO:0000256" key="5">
    <source>
        <dbReference type="ARBA" id="ARBA00022801"/>
    </source>
</evidence>
<dbReference type="Pfam" id="PF10435">
    <property type="entry name" value="BetaGal_dom2"/>
    <property type="match status" value="1"/>
</dbReference>
<keyword evidence="6" id="KW-0325">Glycoprotein</keyword>
<evidence type="ECO:0000259" key="9">
    <source>
        <dbReference type="SMART" id="SM01029"/>
    </source>
</evidence>
<dbReference type="EMBL" id="JAACJP010000022">
    <property type="protein sequence ID" value="KAF5377858.1"/>
    <property type="molecule type" value="Genomic_DNA"/>
</dbReference>
<evidence type="ECO:0000256" key="3">
    <source>
        <dbReference type="ARBA" id="ARBA00012756"/>
    </source>
</evidence>
<dbReference type="InterPro" id="IPR031330">
    <property type="entry name" value="Gly_Hdrlase_35_cat"/>
</dbReference>
<dbReference type="SUPFAM" id="SSF117100">
    <property type="entry name" value="Beta-galactosidase LacA, domain 3"/>
    <property type="match status" value="1"/>
</dbReference>
<evidence type="ECO:0000256" key="4">
    <source>
        <dbReference type="ARBA" id="ARBA00022729"/>
    </source>
</evidence>
<evidence type="ECO:0000313" key="10">
    <source>
        <dbReference type="EMBL" id="KAF5377858.1"/>
    </source>
</evidence>
<dbReference type="InterPro" id="IPR037110">
    <property type="entry name" value="Betagal_dom2_sf"/>
</dbReference>
<proteinExistence type="inferred from homology"/>
<dbReference type="InterPro" id="IPR036833">
    <property type="entry name" value="BetaGal_dom3_sf"/>
</dbReference>
<dbReference type="Pfam" id="PF01301">
    <property type="entry name" value="Glyco_hydro_35"/>
    <property type="match status" value="2"/>
</dbReference>
<organism evidence="10 11">
    <name type="scientific">Tricholomella constricta</name>
    <dbReference type="NCBI Taxonomy" id="117010"/>
    <lineage>
        <taxon>Eukaryota</taxon>
        <taxon>Fungi</taxon>
        <taxon>Dikarya</taxon>
        <taxon>Basidiomycota</taxon>
        <taxon>Agaricomycotina</taxon>
        <taxon>Agaricomycetes</taxon>
        <taxon>Agaricomycetidae</taxon>
        <taxon>Agaricales</taxon>
        <taxon>Tricholomatineae</taxon>
        <taxon>Lyophyllaceae</taxon>
        <taxon>Tricholomella</taxon>
    </lineage>
</organism>
<evidence type="ECO:0000256" key="8">
    <source>
        <dbReference type="RuleBase" id="RU003679"/>
    </source>
</evidence>
<keyword evidence="7" id="KW-0326">Glycosidase</keyword>
<dbReference type="InterPro" id="IPR025300">
    <property type="entry name" value="BetaGal_jelly_roll_dom"/>
</dbReference>
<reference evidence="10 11" key="1">
    <citation type="journal article" date="2020" name="ISME J.">
        <title>Uncovering the hidden diversity of litter-decomposition mechanisms in mushroom-forming fungi.</title>
        <authorList>
            <person name="Floudas D."/>
            <person name="Bentzer J."/>
            <person name="Ahren D."/>
            <person name="Johansson T."/>
            <person name="Persson P."/>
            <person name="Tunlid A."/>
        </authorList>
    </citation>
    <scope>NUCLEOTIDE SEQUENCE [LARGE SCALE GENOMIC DNA]</scope>
    <source>
        <strain evidence="10 11">CBS 661.87</strain>
    </source>
</reference>
<comment type="similarity">
    <text evidence="2 8">Belongs to the glycosyl hydrolase 35 family.</text>
</comment>
<dbReference type="PRINTS" id="PR00742">
    <property type="entry name" value="GLHYDRLASE35"/>
</dbReference>
<dbReference type="InterPro" id="IPR001944">
    <property type="entry name" value="Glycoside_Hdrlase_35"/>
</dbReference>
<dbReference type="GO" id="GO:0004565">
    <property type="term" value="F:beta-galactosidase activity"/>
    <property type="evidence" value="ECO:0007669"/>
    <property type="project" value="UniProtKB-EC"/>
</dbReference>
<dbReference type="InterPro" id="IPR017853">
    <property type="entry name" value="GH"/>
</dbReference>
<dbReference type="GO" id="GO:0005975">
    <property type="term" value="P:carbohydrate metabolic process"/>
    <property type="evidence" value="ECO:0007669"/>
    <property type="project" value="InterPro"/>
</dbReference>
<comment type="catalytic activity">
    <reaction evidence="1">
        <text>Hydrolysis of terminal non-reducing beta-D-galactose residues in beta-D-galactosides.</text>
        <dbReference type="EC" id="3.2.1.23"/>
    </reaction>
</comment>
<protein>
    <recommendedName>
        <fullName evidence="3">beta-galactosidase</fullName>
        <ecNumber evidence="3">3.2.1.23</ecNumber>
    </recommendedName>
</protein>
<evidence type="ECO:0000256" key="2">
    <source>
        <dbReference type="ARBA" id="ARBA00009809"/>
    </source>
</evidence>
<dbReference type="EC" id="3.2.1.23" evidence="3"/>
<dbReference type="OrthoDB" id="1657402at2759"/>
<feature type="domain" description="Beta-galactosidase" evidence="9">
    <location>
        <begin position="367"/>
        <end position="553"/>
    </location>
</feature>
<dbReference type="SUPFAM" id="SSF51445">
    <property type="entry name" value="(Trans)glycosidases"/>
    <property type="match status" value="1"/>
</dbReference>